<dbReference type="GO" id="GO:0050661">
    <property type="term" value="F:NADP binding"/>
    <property type="evidence" value="ECO:0007669"/>
    <property type="project" value="InterPro"/>
</dbReference>
<evidence type="ECO:0000313" key="7">
    <source>
        <dbReference type="EMBL" id="BBY05845.1"/>
    </source>
</evidence>
<dbReference type="InterPro" id="IPR013328">
    <property type="entry name" value="6PGD_dom2"/>
</dbReference>
<dbReference type="KEGG" id="mnv:MNVI_11630"/>
<organism evidence="7 8">
    <name type="scientific">Mycobacterium noviomagense</name>
    <dbReference type="NCBI Taxonomy" id="459858"/>
    <lineage>
        <taxon>Bacteria</taxon>
        <taxon>Bacillati</taxon>
        <taxon>Actinomycetota</taxon>
        <taxon>Actinomycetes</taxon>
        <taxon>Mycobacteriales</taxon>
        <taxon>Mycobacteriaceae</taxon>
        <taxon>Mycobacterium</taxon>
    </lineage>
</organism>
<dbReference type="EMBL" id="AP022583">
    <property type="protein sequence ID" value="BBY05845.1"/>
    <property type="molecule type" value="Genomic_DNA"/>
</dbReference>
<gene>
    <name evidence="7" type="ORF">MNVI_11630</name>
</gene>
<dbReference type="Pfam" id="PF03446">
    <property type="entry name" value="NAD_binding_2"/>
    <property type="match status" value="1"/>
</dbReference>
<dbReference type="Gene3D" id="3.40.50.720">
    <property type="entry name" value="NAD(P)-binding Rossmann-like Domain"/>
    <property type="match status" value="1"/>
</dbReference>
<dbReference type="GO" id="GO:0016491">
    <property type="term" value="F:oxidoreductase activity"/>
    <property type="evidence" value="ECO:0007669"/>
    <property type="project" value="UniProtKB-KW"/>
</dbReference>
<dbReference type="Gene3D" id="1.10.1040.10">
    <property type="entry name" value="N-(1-d-carboxylethyl)-l-norvaline Dehydrogenase, domain 2"/>
    <property type="match status" value="1"/>
</dbReference>
<evidence type="ECO:0000313" key="8">
    <source>
        <dbReference type="Proteomes" id="UP000466894"/>
    </source>
</evidence>
<dbReference type="PANTHER" id="PTHR43580:SF2">
    <property type="entry name" value="CYTOKINE-LIKE NUCLEAR FACTOR N-PAC"/>
    <property type="match status" value="1"/>
</dbReference>
<dbReference type="Pfam" id="PF14833">
    <property type="entry name" value="NAD_binding_11"/>
    <property type="match status" value="1"/>
</dbReference>
<dbReference type="InterPro" id="IPR006115">
    <property type="entry name" value="6PGDH_NADP-bd"/>
</dbReference>
<dbReference type="InterPro" id="IPR036291">
    <property type="entry name" value="NAD(P)-bd_dom_sf"/>
</dbReference>
<dbReference type="InterPro" id="IPR029154">
    <property type="entry name" value="HIBADH-like_NADP-bd"/>
</dbReference>
<feature type="domain" description="3-hydroxyisobutyrate dehydrogenase-like NAD-binding" evidence="6">
    <location>
        <begin position="170"/>
        <end position="287"/>
    </location>
</feature>
<dbReference type="SUPFAM" id="SSF51735">
    <property type="entry name" value="NAD(P)-binding Rossmann-fold domains"/>
    <property type="match status" value="1"/>
</dbReference>
<accession>A0A7I7PBF3</accession>
<feature type="domain" description="6-phosphogluconate dehydrogenase NADP-binding" evidence="5">
    <location>
        <begin position="6"/>
        <end position="162"/>
    </location>
</feature>
<dbReference type="GO" id="GO:0016054">
    <property type="term" value="P:organic acid catabolic process"/>
    <property type="evidence" value="ECO:0007669"/>
    <property type="project" value="UniProtKB-ARBA"/>
</dbReference>
<dbReference type="SUPFAM" id="SSF48179">
    <property type="entry name" value="6-phosphogluconate dehydrogenase C-terminal domain-like"/>
    <property type="match status" value="1"/>
</dbReference>
<evidence type="ECO:0000256" key="4">
    <source>
        <dbReference type="PIRSR" id="PIRSR000103-1"/>
    </source>
</evidence>
<dbReference type="Proteomes" id="UP000466894">
    <property type="component" value="Chromosome"/>
</dbReference>
<evidence type="ECO:0000256" key="1">
    <source>
        <dbReference type="ARBA" id="ARBA00009080"/>
    </source>
</evidence>
<evidence type="ECO:0000259" key="5">
    <source>
        <dbReference type="Pfam" id="PF03446"/>
    </source>
</evidence>
<feature type="active site" evidence="4">
    <location>
        <position position="174"/>
    </location>
</feature>
<dbReference type="InterPro" id="IPR051265">
    <property type="entry name" value="HIBADH-related_NP60_sf"/>
</dbReference>
<dbReference type="InterPro" id="IPR015815">
    <property type="entry name" value="HIBADH-related"/>
</dbReference>
<dbReference type="PANTHER" id="PTHR43580">
    <property type="entry name" value="OXIDOREDUCTASE GLYR1-RELATED"/>
    <property type="match status" value="1"/>
</dbReference>
<dbReference type="GO" id="GO:0051287">
    <property type="term" value="F:NAD binding"/>
    <property type="evidence" value="ECO:0007669"/>
    <property type="project" value="InterPro"/>
</dbReference>
<reference evidence="7 8" key="1">
    <citation type="journal article" date="2019" name="Emerg. Microbes Infect.">
        <title>Comprehensive subspecies identification of 175 nontuberculous mycobacteria species based on 7547 genomic profiles.</title>
        <authorList>
            <person name="Matsumoto Y."/>
            <person name="Kinjo T."/>
            <person name="Motooka D."/>
            <person name="Nabeya D."/>
            <person name="Jung N."/>
            <person name="Uechi K."/>
            <person name="Horii T."/>
            <person name="Iida T."/>
            <person name="Fujita J."/>
            <person name="Nakamura S."/>
        </authorList>
    </citation>
    <scope>NUCLEOTIDE SEQUENCE [LARGE SCALE GENOMIC DNA]</scope>
    <source>
        <strain evidence="7 8">JCM 16367</strain>
    </source>
</reference>
<comment type="similarity">
    <text evidence="1">Belongs to the HIBADH-related family.</text>
</comment>
<dbReference type="InterPro" id="IPR008927">
    <property type="entry name" value="6-PGluconate_DH-like_C_sf"/>
</dbReference>
<name>A0A7I7PBF3_9MYCO</name>
<keyword evidence="2" id="KW-0560">Oxidoreductase</keyword>
<keyword evidence="3" id="KW-0520">NAD</keyword>
<dbReference type="AlphaFoldDB" id="A0A7I7PBF3"/>
<proteinExistence type="inferred from homology"/>
<protein>
    <submittedName>
        <fullName evidence="7">3-hydroxyisobutyrate dehydrogenase</fullName>
    </submittedName>
</protein>
<sequence>MVDVMEIGFIGLGNMGRGMAANLVKAGHHVTVYNRTAAKAEALAQQGAIPAHTVADACRGQAVVTMLAGDEAVEEVTYGEHGILASLAAGATHVSSSTISVGLSKRLAAAHTSAGQHYVAAPVFGRPEAAAGAKLFVVAAGEPQTLDPLTPLFDTIGQRTFVVSEQPHTANLVKLSGNFLIASVIESLGEAIALVGKGGVDPLHYVDILTSTLFSAPAYQTYGGLIARKEFEPAGFAATLGLKDIKLALAAGDELRVPLPLGSLLRDRFLTLVANGHGDLDWSAIAALAGRDAGSGSDHSA</sequence>
<evidence type="ECO:0000259" key="6">
    <source>
        <dbReference type="Pfam" id="PF14833"/>
    </source>
</evidence>
<evidence type="ECO:0000256" key="3">
    <source>
        <dbReference type="ARBA" id="ARBA00023027"/>
    </source>
</evidence>
<dbReference type="InterPro" id="IPR002204">
    <property type="entry name" value="3-OH-isobutyrate_DH-rel_CS"/>
</dbReference>
<dbReference type="PIRSF" id="PIRSF000103">
    <property type="entry name" value="HIBADH"/>
    <property type="match status" value="1"/>
</dbReference>
<evidence type="ECO:0000256" key="2">
    <source>
        <dbReference type="ARBA" id="ARBA00023002"/>
    </source>
</evidence>
<dbReference type="PROSITE" id="PS00895">
    <property type="entry name" value="3_HYDROXYISOBUT_DH"/>
    <property type="match status" value="1"/>
</dbReference>